<evidence type="ECO:0000259" key="9">
    <source>
        <dbReference type="PROSITE" id="PS50114"/>
    </source>
</evidence>
<dbReference type="GO" id="GO:0008270">
    <property type="term" value="F:zinc ion binding"/>
    <property type="evidence" value="ECO:0007669"/>
    <property type="project" value="UniProtKB-KW"/>
</dbReference>
<comment type="subcellular location">
    <subcellularLocation>
        <location evidence="1">Nucleus</location>
    </subcellularLocation>
</comment>
<evidence type="ECO:0000256" key="6">
    <source>
        <dbReference type="ARBA" id="ARBA00023163"/>
    </source>
</evidence>
<protein>
    <submittedName>
        <fullName evidence="10">GATA-binding factor C</fullName>
    </submittedName>
</protein>
<dbReference type="InterPro" id="IPR000679">
    <property type="entry name" value="Znf_GATA"/>
</dbReference>
<evidence type="ECO:0000256" key="5">
    <source>
        <dbReference type="ARBA" id="ARBA00023015"/>
    </source>
</evidence>
<dbReference type="PANTHER" id="PTHR10071">
    <property type="entry name" value="TRANSCRIPTION FACTOR GATA FAMILY MEMBER"/>
    <property type="match status" value="1"/>
</dbReference>
<keyword evidence="6" id="KW-0804">Transcription</keyword>
<keyword evidence="2" id="KW-0479">Metal-binding</keyword>
<evidence type="ECO:0000256" key="1">
    <source>
        <dbReference type="ARBA" id="ARBA00004123"/>
    </source>
</evidence>
<evidence type="ECO:0000256" key="8">
    <source>
        <dbReference type="PROSITE-ProRule" id="PRU00094"/>
    </source>
</evidence>
<keyword evidence="11" id="KW-1185">Reference proteome</keyword>
<dbReference type="EMBL" id="KQ976537">
    <property type="protein sequence ID" value="KYM81431.1"/>
    <property type="molecule type" value="Genomic_DNA"/>
</dbReference>
<keyword evidence="7" id="KW-0539">Nucleus</keyword>
<dbReference type="AlphaFoldDB" id="A0A195BA69"/>
<dbReference type="GO" id="GO:0000978">
    <property type="term" value="F:RNA polymerase II cis-regulatory region sequence-specific DNA binding"/>
    <property type="evidence" value="ECO:0007669"/>
    <property type="project" value="TreeGrafter"/>
</dbReference>
<dbReference type="InterPro" id="IPR039355">
    <property type="entry name" value="Transcription_factor_GATA"/>
</dbReference>
<evidence type="ECO:0000256" key="4">
    <source>
        <dbReference type="ARBA" id="ARBA00022833"/>
    </source>
</evidence>
<dbReference type="Gene3D" id="3.30.50.10">
    <property type="entry name" value="Erythroid Transcription Factor GATA-1, subunit A"/>
    <property type="match status" value="1"/>
</dbReference>
<dbReference type="InterPro" id="IPR013088">
    <property type="entry name" value="Znf_NHR/GATA"/>
</dbReference>
<evidence type="ECO:0000313" key="11">
    <source>
        <dbReference type="Proteomes" id="UP000078540"/>
    </source>
</evidence>
<dbReference type="GO" id="GO:0005634">
    <property type="term" value="C:nucleus"/>
    <property type="evidence" value="ECO:0007669"/>
    <property type="project" value="UniProtKB-SubCell"/>
</dbReference>
<sequence length="94" mass="10023">MAEISAIAIHVVFCTVIIDEDDDAIKVASTTSELTCTCVCTAHGLTVCAARRAGTSCANCKTATTTLWRRNQSGEPVCNACGLYYKLHNVSNTH</sequence>
<organism evidence="10 11">
    <name type="scientific">Atta colombica</name>
    <dbReference type="NCBI Taxonomy" id="520822"/>
    <lineage>
        <taxon>Eukaryota</taxon>
        <taxon>Metazoa</taxon>
        <taxon>Ecdysozoa</taxon>
        <taxon>Arthropoda</taxon>
        <taxon>Hexapoda</taxon>
        <taxon>Insecta</taxon>
        <taxon>Pterygota</taxon>
        <taxon>Neoptera</taxon>
        <taxon>Endopterygota</taxon>
        <taxon>Hymenoptera</taxon>
        <taxon>Apocrita</taxon>
        <taxon>Aculeata</taxon>
        <taxon>Formicoidea</taxon>
        <taxon>Formicidae</taxon>
        <taxon>Myrmicinae</taxon>
        <taxon>Atta</taxon>
    </lineage>
</organism>
<evidence type="ECO:0000256" key="2">
    <source>
        <dbReference type="ARBA" id="ARBA00022723"/>
    </source>
</evidence>
<dbReference type="GO" id="GO:0045165">
    <property type="term" value="P:cell fate commitment"/>
    <property type="evidence" value="ECO:0007669"/>
    <property type="project" value="TreeGrafter"/>
</dbReference>
<keyword evidence="3 8" id="KW-0863">Zinc-finger</keyword>
<proteinExistence type="predicted"/>
<name>A0A195BA69_9HYME</name>
<evidence type="ECO:0000256" key="3">
    <source>
        <dbReference type="ARBA" id="ARBA00022771"/>
    </source>
</evidence>
<keyword evidence="4" id="KW-0862">Zinc</keyword>
<dbReference type="Pfam" id="PF00320">
    <property type="entry name" value="GATA"/>
    <property type="match status" value="1"/>
</dbReference>
<dbReference type="SMART" id="SM00401">
    <property type="entry name" value="ZnF_GATA"/>
    <property type="match status" value="1"/>
</dbReference>
<dbReference type="PROSITE" id="PS50114">
    <property type="entry name" value="GATA_ZN_FINGER_2"/>
    <property type="match status" value="1"/>
</dbReference>
<gene>
    <name evidence="10" type="ORF">ALC53_08199</name>
</gene>
<dbReference type="PRINTS" id="PR00619">
    <property type="entry name" value="GATAZNFINGER"/>
</dbReference>
<dbReference type="CDD" id="cd00202">
    <property type="entry name" value="ZnF_GATA"/>
    <property type="match status" value="1"/>
</dbReference>
<dbReference type="STRING" id="520822.A0A195BA69"/>
<dbReference type="PROSITE" id="PS00344">
    <property type="entry name" value="GATA_ZN_FINGER_1"/>
    <property type="match status" value="1"/>
</dbReference>
<dbReference type="GO" id="GO:0000981">
    <property type="term" value="F:DNA-binding transcription factor activity, RNA polymerase II-specific"/>
    <property type="evidence" value="ECO:0007669"/>
    <property type="project" value="TreeGrafter"/>
</dbReference>
<dbReference type="PANTHER" id="PTHR10071:SF281">
    <property type="entry name" value="BOX A-BINDING FACTOR-RELATED"/>
    <property type="match status" value="1"/>
</dbReference>
<keyword evidence="5" id="KW-0805">Transcription regulation</keyword>
<evidence type="ECO:0000256" key="7">
    <source>
        <dbReference type="ARBA" id="ARBA00023242"/>
    </source>
</evidence>
<dbReference type="GO" id="GO:0000122">
    <property type="term" value="P:negative regulation of transcription by RNA polymerase II"/>
    <property type="evidence" value="ECO:0007669"/>
    <property type="project" value="TreeGrafter"/>
</dbReference>
<reference evidence="10 11" key="1">
    <citation type="submission" date="2015-09" db="EMBL/GenBank/DDBJ databases">
        <title>Atta colombica WGS genome.</title>
        <authorList>
            <person name="Nygaard S."/>
            <person name="Hu H."/>
            <person name="Boomsma J."/>
            <person name="Zhang G."/>
        </authorList>
    </citation>
    <scope>NUCLEOTIDE SEQUENCE [LARGE SCALE GENOMIC DNA]</scope>
    <source>
        <strain evidence="10">Treedump-2</strain>
        <tissue evidence="10">Whole body</tissue>
    </source>
</reference>
<dbReference type="SUPFAM" id="SSF57716">
    <property type="entry name" value="Glucocorticoid receptor-like (DNA-binding domain)"/>
    <property type="match status" value="1"/>
</dbReference>
<feature type="domain" description="GATA-type" evidence="9">
    <location>
        <begin position="51"/>
        <end position="94"/>
    </location>
</feature>
<dbReference type="GO" id="GO:0045944">
    <property type="term" value="P:positive regulation of transcription by RNA polymerase II"/>
    <property type="evidence" value="ECO:0007669"/>
    <property type="project" value="TreeGrafter"/>
</dbReference>
<dbReference type="Proteomes" id="UP000078540">
    <property type="component" value="Unassembled WGS sequence"/>
</dbReference>
<evidence type="ECO:0000313" key="10">
    <source>
        <dbReference type="EMBL" id="KYM81431.1"/>
    </source>
</evidence>
<accession>A0A195BA69</accession>